<gene>
    <name evidence="2" type="ORF">CB5_LOCUS20444</name>
</gene>
<evidence type="ECO:0008006" key="3">
    <source>
        <dbReference type="Google" id="ProtNLM"/>
    </source>
</evidence>
<evidence type="ECO:0000313" key="2">
    <source>
        <dbReference type="EMBL" id="CAD1837233.1"/>
    </source>
</evidence>
<accession>A0A6V7Q2H3</accession>
<protein>
    <recommendedName>
        <fullName evidence="3">Retrotransposon gag domain-containing protein</fullName>
    </recommendedName>
</protein>
<sequence length="783" mass="89732">MEEAARYEKWRQEDAKRHQQLIEMLTALMPSSQSVNTPLVIREGRQVVQDNSTSSNFVIQQNDMESKILAPIERERLTPTSIRPARNQPPQQYIPYLKLQIPTFNGTDPKGWLRNCEQYFDRYQIPEQQWIGVASWHIGDDARFWKQAYFFNRPRVNWSEFSDAICKRFTAAKEGYPIRKFSTCEQTNSIESCRQNCEAAKRPEIMVQEDDHIHEAGSAGSEQECDDYLQLEINRRPEIALSERASKREELLKLLATQPPLLGPAHNAPNAYATSAVVGSTTKTVENTAHSSKENSDYNLIEGAAASKQTKMQGLCDGYGEEYIIGKQYENSSLHMLPAQKKGALGAESETAKEGCEPQRVEEGNAYDTVSIKESNNQALLILQRFLPQFARKKPGYKFLADSRELRLKSSDIALRIDWMKEYRQVPFDPGPNKVTFRSIEGEASHKFIMTSKLQKVIHQKIQGMLGQSAMIRIGGMAKAITTEGCKRVNSIGLFGTVEGLNKHIQRRPIEAYQESIENSRIQTLLRNSSLEEAYIAYSLVNGCKELGSELKMPHPCSRFLAYEQDKLQESDVSDCNSYNINYGHRMMVKGHSLLSLIKGYVRHKYGEIQDVRELEDEASCFLIIPRMAIRKLAYKKWCNGLSRRTTSKDCSALKKRANGEQNEISREDHTEIKTMEKIPELTFSQYALYYISVQTRLSARRLRLPEGPEGEPPPQQEPPSMRPTRDDRRVWPRIRNSSNRPRWRNKTEQTFQYGLKEVTLKKKKVLLGKQMGAPTQLNKFHP</sequence>
<proteinExistence type="predicted"/>
<organism evidence="2">
    <name type="scientific">Ananas comosus var. bracteatus</name>
    <name type="common">red pineapple</name>
    <dbReference type="NCBI Taxonomy" id="296719"/>
    <lineage>
        <taxon>Eukaryota</taxon>
        <taxon>Viridiplantae</taxon>
        <taxon>Streptophyta</taxon>
        <taxon>Embryophyta</taxon>
        <taxon>Tracheophyta</taxon>
        <taxon>Spermatophyta</taxon>
        <taxon>Magnoliopsida</taxon>
        <taxon>Liliopsida</taxon>
        <taxon>Poales</taxon>
        <taxon>Bromeliaceae</taxon>
        <taxon>Bromelioideae</taxon>
        <taxon>Ananas</taxon>
    </lineage>
</organism>
<dbReference type="EMBL" id="LR862131">
    <property type="protein sequence ID" value="CAD1837233.1"/>
    <property type="molecule type" value="Genomic_DNA"/>
</dbReference>
<evidence type="ECO:0000256" key="1">
    <source>
        <dbReference type="SAM" id="MobiDB-lite"/>
    </source>
</evidence>
<reference evidence="2" key="1">
    <citation type="submission" date="2020-07" db="EMBL/GenBank/DDBJ databases">
        <authorList>
            <person name="Lin J."/>
        </authorList>
    </citation>
    <scope>NUCLEOTIDE SEQUENCE</scope>
</reference>
<name>A0A6V7Q2H3_ANACO</name>
<feature type="compositionally biased region" description="Pro residues" evidence="1">
    <location>
        <begin position="711"/>
        <end position="722"/>
    </location>
</feature>
<dbReference type="AlphaFoldDB" id="A0A6V7Q2H3"/>
<feature type="region of interest" description="Disordered" evidence="1">
    <location>
        <begin position="705"/>
        <end position="748"/>
    </location>
</feature>